<reference evidence="3" key="1">
    <citation type="submission" date="2019-12" db="EMBL/GenBank/DDBJ databases">
        <title>High-Quality draft genome sequences of three cyanobacteria isolated from the limestone walls of the Old Cathedral of Coimbra.</title>
        <authorList>
            <person name="Tiago I."/>
            <person name="Soares F."/>
            <person name="Portugal A."/>
        </authorList>
    </citation>
    <scope>NUCLEOTIDE SEQUENCE</scope>
    <source>
        <strain evidence="3">A</strain>
    </source>
</reference>
<dbReference type="EMBL" id="WVIE01000033">
    <property type="protein sequence ID" value="NDJ19563.1"/>
    <property type="molecule type" value="Genomic_DNA"/>
</dbReference>
<dbReference type="InterPro" id="IPR036676">
    <property type="entry name" value="PurM-like_C_sf"/>
</dbReference>
<protein>
    <submittedName>
        <fullName evidence="3">Sll0787 family AIR synthase-like protein</fullName>
    </submittedName>
</protein>
<dbReference type="PANTHER" id="PTHR30270:SF0">
    <property type="entry name" value="THIAMINE-MONOPHOSPHATE KINASE"/>
    <property type="match status" value="1"/>
</dbReference>
<gene>
    <name evidence="3" type="ORF">GS601_20120</name>
</gene>
<evidence type="ECO:0000259" key="2">
    <source>
        <dbReference type="Pfam" id="PF02769"/>
    </source>
</evidence>
<accession>A0A8J8CK75</accession>
<feature type="domain" description="PurM-like C-terminal" evidence="2">
    <location>
        <begin position="190"/>
        <end position="302"/>
    </location>
</feature>
<evidence type="ECO:0000313" key="3">
    <source>
        <dbReference type="EMBL" id="NDJ19563.1"/>
    </source>
</evidence>
<dbReference type="RefSeq" id="WP_162425091.1">
    <property type="nucleotide sequence ID" value="NZ_WVIE01000033.1"/>
</dbReference>
<feature type="domain" description="PurM-like N-terminal" evidence="1">
    <location>
        <begin position="46"/>
        <end position="152"/>
    </location>
</feature>
<organism evidence="3 4">
    <name type="scientific">Myxacorys almedinensis A</name>
    <dbReference type="NCBI Taxonomy" id="2690445"/>
    <lineage>
        <taxon>Bacteria</taxon>
        <taxon>Bacillati</taxon>
        <taxon>Cyanobacteriota</taxon>
        <taxon>Cyanophyceae</taxon>
        <taxon>Leptolyngbyales</taxon>
        <taxon>Leptolyngbyaceae</taxon>
        <taxon>Myxacorys</taxon>
        <taxon>Myxacorys almedinensis</taxon>
    </lineage>
</organism>
<dbReference type="InterPro" id="IPR036921">
    <property type="entry name" value="PurM-like_N_sf"/>
</dbReference>
<sequence length="337" mass="36294">MLIDLATRLKQAIGIVQKQDIQPIAKQFLDLQGLDLQGLDSQIRLGDDCAAIPDKAGGYLLLAAEGLLPSLVETEPWFAGWSAVMVNVSDIYAMGGRPTAIVDTIWSTSPDQSAPLLAGMQAASKAYNVPIVGGHTNAHSPYAALSVAILGRATHLITSFDAQSGDRLLVAFNDRGQLHPSYPFWNAATTAEPAQLREDLALLPRLAESGLCNAGKDISMGGIVGTLLMLLETSGCGATLDVDAIPRPAGVSLEQWLVCFPSYGFLLSVRPEKVEAVQTQFHQRDLVCEVVGEIDSTHQLVLRSDRAGHSQPQERSVVFWDFCEQELTGFSAARMRL</sequence>
<dbReference type="Proteomes" id="UP000646053">
    <property type="component" value="Unassembled WGS sequence"/>
</dbReference>
<dbReference type="InterPro" id="IPR010918">
    <property type="entry name" value="PurM-like_C_dom"/>
</dbReference>
<keyword evidence="4" id="KW-1185">Reference proteome</keyword>
<name>A0A8J8CK75_9CYAN</name>
<proteinExistence type="predicted"/>
<dbReference type="Pfam" id="PF02769">
    <property type="entry name" value="AIRS_C"/>
    <property type="match status" value="1"/>
</dbReference>
<dbReference type="GO" id="GO:0009030">
    <property type="term" value="F:thiamine-phosphate kinase activity"/>
    <property type="evidence" value="ECO:0007669"/>
    <property type="project" value="InterPro"/>
</dbReference>
<dbReference type="InterPro" id="IPR006283">
    <property type="entry name" value="ThiL-like"/>
</dbReference>
<dbReference type="CDD" id="cd02192">
    <property type="entry name" value="PurM-like3"/>
    <property type="match status" value="1"/>
</dbReference>
<dbReference type="PANTHER" id="PTHR30270">
    <property type="entry name" value="THIAMINE-MONOPHOSPHATE KINASE"/>
    <property type="match status" value="1"/>
</dbReference>
<dbReference type="NCBIfam" id="TIGR04049">
    <property type="entry name" value="AIR_rel_sll0787"/>
    <property type="match status" value="1"/>
</dbReference>
<evidence type="ECO:0000259" key="1">
    <source>
        <dbReference type="Pfam" id="PF00586"/>
    </source>
</evidence>
<comment type="caution">
    <text evidence="3">The sequence shown here is derived from an EMBL/GenBank/DDBJ whole genome shotgun (WGS) entry which is preliminary data.</text>
</comment>
<dbReference type="Gene3D" id="3.30.1330.10">
    <property type="entry name" value="PurM-like, N-terminal domain"/>
    <property type="match status" value="1"/>
</dbReference>
<dbReference type="InterPro" id="IPR024030">
    <property type="entry name" value="AIR_synthase-rel_sll0787"/>
</dbReference>
<dbReference type="InterPro" id="IPR011413">
    <property type="entry name" value="UCP036540_AIR"/>
</dbReference>
<dbReference type="Pfam" id="PF00586">
    <property type="entry name" value="AIRS"/>
    <property type="match status" value="1"/>
</dbReference>
<dbReference type="SUPFAM" id="SSF55326">
    <property type="entry name" value="PurM N-terminal domain-like"/>
    <property type="match status" value="1"/>
</dbReference>
<dbReference type="AlphaFoldDB" id="A0A8J8CK75"/>
<dbReference type="PIRSF" id="PIRSF036540">
    <property type="entry name" value="UCP036540_AIR"/>
    <property type="match status" value="1"/>
</dbReference>
<dbReference type="SUPFAM" id="SSF56042">
    <property type="entry name" value="PurM C-terminal domain-like"/>
    <property type="match status" value="1"/>
</dbReference>
<dbReference type="Gene3D" id="3.90.650.10">
    <property type="entry name" value="PurM-like C-terminal domain"/>
    <property type="match status" value="1"/>
</dbReference>
<evidence type="ECO:0000313" key="4">
    <source>
        <dbReference type="Proteomes" id="UP000646053"/>
    </source>
</evidence>
<dbReference type="GO" id="GO:0009228">
    <property type="term" value="P:thiamine biosynthetic process"/>
    <property type="evidence" value="ECO:0007669"/>
    <property type="project" value="InterPro"/>
</dbReference>
<dbReference type="InterPro" id="IPR016188">
    <property type="entry name" value="PurM-like_N"/>
</dbReference>